<dbReference type="EMBL" id="MU864934">
    <property type="protein sequence ID" value="KAK4466134.1"/>
    <property type="molecule type" value="Genomic_DNA"/>
</dbReference>
<evidence type="ECO:0000313" key="1">
    <source>
        <dbReference type="EMBL" id="KAK4466134.1"/>
    </source>
</evidence>
<dbReference type="AlphaFoldDB" id="A0AAV9I2L2"/>
<evidence type="ECO:0000313" key="2">
    <source>
        <dbReference type="Proteomes" id="UP001321749"/>
    </source>
</evidence>
<gene>
    <name evidence="1" type="ORF">QBC42DRAFT_167477</name>
</gene>
<sequence>MASLGPLLGARPLRAGELEEYWPEGRRKEILARGKYLIRNHLEVPPHIKAAYERIQAEDGYGWNRSSADHVNKIIDGVPKRLFDYQIWKRDNFTEPPPETAPAYYDIMRRAMLAEQEFYGFDRDSVGGRLLEQLQLPASAPGSFKHHLKASGISIDKIIHFSRSLCFEGLKFGSTWPTLQLQLQHRRRYFVHDLARYLLPKQSNTKEIKNVEYLIPAPLPKNAQERARYNPDAFLEEGFLNINSRTLVFDTTLNSTLLKLMQEVDLKPGVIIKQFTFWRDGDDDSSSGGRPATWK</sequence>
<protein>
    <submittedName>
        <fullName evidence="1">Uncharacterized protein</fullName>
    </submittedName>
</protein>
<reference evidence="1" key="1">
    <citation type="journal article" date="2023" name="Mol. Phylogenet. Evol.">
        <title>Genome-scale phylogeny and comparative genomics of the fungal order Sordariales.</title>
        <authorList>
            <person name="Hensen N."/>
            <person name="Bonometti L."/>
            <person name="Westerberg I."/>
            <person name="Brannstrom I.O."/>
            <person name="Guillou S."/>
            <person name="Cros-Aarteil S."/>
            <person name="Calhoun S."/>
            <person name="Haridas S."/>
            <person name="Kuo A."/>
            <person name="Mondo S."/>
            <person name="Pangilinan J."/>
            <person name="Riley R."/>
            <person name="LaButti K."/>
            <person name="Andreopoulos B."/>
            <person name="Lipzen A."/>
            <person name="Chen C."/>
            <person name="Yan M."/>
            <person name="Daum C."/>
            <person name="Ng V."/>
            <person name="Clum A."/>
            <person name="Steindorff A."/>
            <person name="Ohm R.A."/>
            <person name="Martin F."/>
            <person name="Silar P."/>
            <person name="Natvig D.O."/>
            <person name="Lalanne C."/>
            <person name="Gautier V."/>
            <person name="Ament-Velasquez S.L."/>
            <person name="Kruys A."/>
            <person name="Hutchinson M.I."/>
            <person name="Powell A.J."/>
            <person name="Barry K."/>
            <person name="Miller A.N."/>
            <person name="Grigoriev I.V."/>
            <person name="Debuchy R."/>
            <person name="Gladieux P."/>
            <person name="Hiltunen Thoren M."/>
            <person name="Johannesson H."/>
        </authorList>
    </citation>
    <scope>NUCLEOTIDE SEQUENCE</scope>
    <source>
        <strain evidence="1">PSN324</strain>
    </source>
</reference>
<proteinExistence type="predicted"/>
<name>A0AAV9I2L2_9PEZI</name>
<dbReference type="Proteomes" id="UP001321749">
    <property type="component" value="Unassembled WGS sequence"/>
</dbReference>
<organism evidence="1 2">
    <name type="scientific">Cladorrhinum samala</name>
    <dbReference type="NCBI Taxonomy" id="585594"/>
    <lineage>
        <taxon>Eukaryota</taxon>
        <taxon>Fungi</taxon>
        <taxon>Dikarya</taxon>
        <taxon>Ascomycota</taxon>
        <taxon>Pezizomycotina</taxon>
        <taxon>Sordariomycetes</taxon>
        <taxon>Sordariomycetidae</taxon>
        <taxon>Sordariales</taxon>
        <taxon>Podosporaceae</taxon>
        <taxon>Cladorrhinum</taxon>
    </lineage>
</organism>
<reference evidence="1" key="2">
    <citation type="submission" date="2023-06" db="EMBL/GenBank/DDBJ databases">
        <authorList>
            <consortium name="Lawrence Berkeley National Laboratory"/>
            <person name="Mondo S.J."/>
            <person name="Hensen N."/>
            <person name="Bonometti L."/>
            <person name="Westerberg I."/>
            <person name="Brannstrom I.O."/>
            <person name="Guillou S."/>
            <person name="Cros-Aarteil S."/>
            <person name="Calhoun S."/>
            <person name="Haridas S."/>
            <person name="Kuo A."/>
            <person name="Pangilinan J."/>
            <person name="Riley R."/>
            <person name="Labutti K."/>
            <person name="Andreopoulos B."/>
            <person name="Lipzen A."/>
            <person name="Chen C."/>
            <person name="Yanf M."/>
            <person name="Daum C."/>
            <person name="Ng V."/>
            <person name="Clum A."/>
            <person name="Steindorff A."/>
            <person name="Ohm R."/>
            <person name="Martin F."/>
            <person name="Silar P."/>
            <person name="Natvig D."/>
            <person name="Lalanne C."/>
            <person name="Gautier V."/>
            <person name="Ament-Velasquez S.L."/>
            <person name="Kruys A."/>
            <person name="Hutchinson M.I."/>
            <person name="Powell A.J."/>
            <person name="Barry K."/>
            <person name="Miller A.N."/>
            <person name="Grigoriev I.V."/>
            <person name="Debuchy R."/>
            <person name="Gladieux P."/>
            <person name="Thoren M.H."/>
            <person name="Johannesson H."/>
        </authorList>
    </citation>
    <scope>NUCLEOTIDE SEQUENCE</scope>
    <source>
        <strain evidence="1">PSN324</strain>
    </source>
</reference>
<accession>A0AAV9I2L2</accession>
<keyword evidence="2" id="KW-1185">Reference proteome</keyword>
<comment type="caution">
    <text evidence="1">The sequence shown here is derived from an EMBL/GenBank/DDBJ whole genome shotgun (WGS) entry which is preliminary data.</text>
</comment>